<dbReference type="SUPFAM" id="SSF53335">
    <property type="entry name" value="S-adenosyl-L-methionine-dependent methyltransferases"/>
    <property type="match status" value="1"/>
</dbReference>
<organism evidence="2">
    <name type="scientific">mine drainage metagenome</name>
    <dbReference type="NCBI Taxonomy" id="410659"/>
    <lineage>
        <taxon>unclassified sequences</taxon>
        <taxon>metagenomes</taxon>
        <taxon>ecological metagenomes</taxon>
    </lineage>
</organism>
<dbReference type="InterPro" id="IPR029063">
    <property type="entry name" value="SAM-dependent_MTases_sf"/>
</dbReference>
<dbReference type="GO" id="GO:0008757">
    <property type="term" value="F:S-adenosylmethionine-dependent methyltransferase activity"/>
    <property type="evidence" value="ECO:0007669"/>
    <property type="project" value="InterPro"/>
</dbReference>
<name>A0A1J5QSD7_9ZZZZ</name>
<comment type="caution">
    <text evidence="2">The sequence shown here is derived from an EMBL/GenBank/DDBJ whole genome shotgun (WGS) entry which is preliminary data.</text>
</comment>
<evidence type="ECO:0000313" key="2">
    <source>
        <dbReference type="EMBL" id="OIQ86569.1"/>
    </source>
</evidence>
<dbReference type="Pfam" id="PF08241">
    <property type="entry name" value="Methyltransf_11"/>
    <property type="match status" value="1"/>
</dbReference>
<protein>
    <submittedName>
        <fullName evidence="2">Methyltransferase domain protein</fullName>
    </submittedName>
</protein>
<reference evidence="2" key="1">
    <citation type="submission" date="2016-10" db="EMBL/GenBank/DDBJ databases">
        <title>Sequence of Gallionella enrichment culture.</title>
        <authorList>
            <person name="Poehlein A."/>
            <person name="Muehling M."/>
            <person name="Daniel R."/>
        </authorList>
    </citation>
    <scope>NUCLEOTIDE SEQUENCE</scope>
</reference>
<proteinExistence type="predicted"/>
<dbReference type="GO" id="GO:0032259">
    <property type="term" value="P:methylation"/>
    <property type="evidence" value="ECO:0007669"/>
    <property type="project" value="UniProtKB-KW"/>
</dbReference>
<keyword evidence="2" id="KW-0808">Transferase</keyword>
<feature type="domain" description="Methyltransferase type 11" evidence="1">
    <location>
        <begin position="68"/>
        <end position="116"/>
    </location>
</feature>
<dbReference type="InterPro" id="IPR013216">
    <property type="entry name" value="Methyltransf_11"/>
</dbReference>
<keyword evidence="2" id="KW-0489">Methyltransferase</keyword>
<gene>
    <name evidence="2" type="ORF">GALL_315630</name>
</gene>
<dbReference type="AlphaFoldDB" id="A0A1J5QSD7"/>
<dbReference type="Gene3D" id="3.40.50.150">
    <property type="entry name" value="Vaccinia Virus protein VP39"/>
    <property type="match status" value="1"/>
</dbReference>
<evidence type="ECO:0000259" key="1">
    <source>
        <dbReference type="Pfam" id="PF08241"/>
    </source>
</evidence>
<sequence length="243" mass="27493">MATYTEQDWLQTPLGGYLLAAEQTLFDAAVTDLFGFNAVQLGMPQVDLLRDCRVPFRCRAAPVTAANLCCNSVQLPFAASSIDVLLLPHILEFSANPHDTLREAERILRPEGHLVLSGFNPISLWGARRLLDRGGEYPWQGRFISLLRLKDWLALLGFEVMAGRMACYAPPVRKARWLQRCRFMDGAGDRWWPMLGGVYFLVAKKRVTGMRLIRPQWNGARVARALMPKPTQRTETQKIDHGQ</sequence>
<accession>A0A1J5QSD7</accession>
<dbReference type="EMBL" id="MLJW01000471">
    <property type="protein sequence ID" value="OIQ86569.1"/>
    <property type="molecule type" value="Genomic_DNA"/>
</dbReference>